<keyword evidence="3" id="KW-1185">Reference proteome</keyword>
<dbReference type="Proteomes" id="UP000027135">
    <property type="component" value="Unassembled WGS sequence"/>
</dbReference>
<evidence type="ECO:0000313" key="3">
    <source>
        <dbReference type="Proteomes" id="UP000027135"/>
    </source>
</evidence>
<evidence type="ECO:0000313" key="2">
    <source>
        <dbReference type="EMBL" id="KDR15598.1"/>
    </source>
</evidence>
<proteinExistence type="predicted"/>
<protein>
    <submittedName>
        <fullName evidence="2">Uncharacterized protein</fullName>
    </submittedName>
</protein>
<dbReference type="AlphaFoldDB" id="A0A067R116"/>
<dbReference type="EMBL" id="KK852820">
    <property type="protein sequence ID" value="KDR15598.1"/>
    <property type="molecule type" value="Genomic_DNA"/>
</dbReference>
<dbReference type="InParanoid" id="A0A067R116"/>
<gene>
    <name evidence="2" type="ORF">L798_10543</name>
</gene>
<organism evidence="2 3">
    <name type="scientific">Zootermopsis nevadensis</name>
    <name type="common">Dampwood termite</name>
    <dbReference type="NCBI Taxonomy" id="136037"/>
    <lineage>
        <taxon>Eukaryota</taxon>
        <taxon>Metazoa</taxon>
        <taxon>Ecdysozoa</taxon>
        <taxon>Arthropoda</taxon>
        <taxon>Hexapoda</taxon>
        <taxon>Insecta</taxon>
        <taxon>Pterygota</taxon>
        <taxon>Neoptera</taxon>
        <taxon>Polyneoptera</taxon>
        <taxon>Dictyoptera</taxon>
        <taxon>Blattodea</taxon>
        <taxon>Blattoidea</taxon>
        <taxon>Termitoidae</taxon>
        <taxon>Termopsidae</taxon>
        <taxon>Zootermopsis</taxon>
    </lineage>
</organism>
<evidence type="ECO:0000256" key="1">
    <source>
        <dbReference type="SAM" id="MobiDB-lite"/>
    </source>
</evidence>
<feature type="region of interest" description="Disordered" evidence="1">
    <location>
        <begin position="41"/>
        <end position="72"/>
    </location>
</feature>
<accession>A0A067R116</accession>
<name>A0A067R116_ZOONE</name>
<sequence>MTNGPTMAVSHYGSEALSNLRPNGMSPRLTARKLVAAVYGRKNYRASTPPQKRLRRGKEKKSGTAFTTGTHKTTSREFALFLPLWSDGRNEPTKAHSGTK</sequence>
<reference evidence="2 3" key="1">
    <citation type="journal article" date="2014" name="Nat. Commun.">
        <title>Molecular traces of alternative social organization in a termite genome.</title>
        <authorList>
            <person name="Terrapon N."/>
            <person name="Li C."/>
            <person name="Robertson H.M."/>
            <person name="Ji L."/>
            <person name="Meng X."/>
            <person name="Booth W."/>
            <person name="Chen Z."/>
            <person name="Childers C.P."/>
            <person name="Glastad K.M."/>
            <person name="Gokhale K."/>
            <person name="Gowin J."/>
            <person name="Gronenberg W."/>
            <person name="Hermansen R.A."/>
            <person name="Hu H."/>
            <person name="Hunt B.G."/>
            <person name="Huylmans A.K."/>
            <person name="Khalil S.M."/>
            <person name="Mitchell R.D."/>
            <person name="Munoz-Torres M.C."/>
            <person name="Mustard J.A."/>
            <person name="Pan H."/>
            <person name="Reese J.T."/>
            <person name="Scharf M.E."/>
            <person name="Sun F."/>
            <person name="Vogel H."/>
            <person name="Xiao J."/>
            <person name="Yang W."/>
            <person name="Yang Z."/>
            <person name="Yang Z."/>
            <person name="Zhou J."/>
            <person name="Zhu J."/>
            <person name="Brent C.S."/>
            <person name="Elsik C.G."/>
            <person name="Goodisman M.A."/>
            <person name="Liberles D.A."/>
            <person name="Roe R.M."/>
            <person name="Vargo E.L."/>
            <person name="Vilcinskas A."/>
            <person name="Wang J."/>
            <person name="Bornberg-Bauer E."/>
            <person name="Korb J."/>
            <person name="Zhang G."/>
            <person name="Liebig J."/>
        </authorList>
    </citation>
    <scope>NUCLEOTIDE SEQUENCE [LARGE SCALE GENOMIC DNA]</scope>
    <source>
        <tissue evidence="2">Whole organism</tissue>
    </source>
</reference>